<dbReference type="Proteomes" id="UP001321473">
    <property type="component" value="Unassembled WGS sequence"/>
</dbReference>
<dbReference type="Gene3D" id="3.40.33.10">
    <property type="entry name" value="CAP"/>
    <property type="match status" value="1"/>
</dbReference>
<dbReference type="SUPFAM" id="SSF55797">
    <property type="entry name" value="PR-1-like"/>
    <property type="match status" value="1"/>
</dbReference>
<evidence type="ECO:0000313" key="4">
    <source>
        <dbReference type="Proteomes" id="UP001321473"/>
    </source>
</evidence>
<keyword evidence="2" id="KW-0472">Membrane</keyword>
<sequence>MLEKWFKAKEKFDVANLEKYVDIPDRGVQRFVQLIWAKTIYVGCAYVKFLQPSQPSAGSQEILVCNYSPGGRKTDQPVYLKGEPCTQCGDRSCHDTTLLCKGDNIVPREQSTGEDGSELAAFGIIAAVIALVAAIAGLVSMHRAASDAATIAGAAGAAGPEVAAGGAEGFPLSGVAGDEIAAASPNGGAGDKSGEGATKEGTKEGSKESHKSDIPEDAGSQEAIISKAD</sequence>
<feature type="transmembrane region" description="Helical" evidence="2">
    <location>
        <begin position="119"/>
        <end position="139"/>
    </location>
</feature>
<feature type="compositionally biased region" description="Basic and acidic residues" evidence="1">
    <location>
        <begin position="192"/>
        <end position="214"/>
    </location>
</feature>
<dbReference type="CDD" id="cd05380">
    <property type="entry name" value="CAP_euk"/>
    <property type="match status" value="1"/>
</dbReference>
<dbReference type="InterPro" id="IPR035940">
    <property type="entry name" value="CAP_sf"/>
</dbReference>
<keyword evidence="4" id="KW-1185">Reference proteome</keyword>
<accession>A0AAQ4EML5</accession>
<name>A0AAQ4EML5_AMBAM</name>
<comment type="caution">
    <text evidence="3">The sequence shown here is derived from an EMBL/GenBank/DDBJ whole genome shotgun (WGS) entry which is preliminary data.</text>
</comment>
<evidence type="ECO:0000256" key="2">
    <source>
        <dbReference type="SAM" id="Phobius"/>
    </source>
</evidence>
<dbReference type="EMBL" id="JARKHS020013513">
    <property type="protein sequence ID" value="KAK8775950.1"/>
    <property type="molecule type" value="Genomic_DNA"/>
</dbReference>
<feature type="region of interest" description="Disordered" evidence="1">
    <location>
        <begin position="178"/>
        <end position="229"/>
    </location>
</feature>
<proteinExistence type="predicted"/>
<keyword evidence="2" id="KW-0812">Transmembrane</keyword>
<evidence type="ECO:0008006" key="5">
    <source>
        <dbReference type="Google" id="ProtNLM"/>
    </source>
</evidence>
<protein>
    <recommendedName>
        <fullName evidence="5">SCP domain-containing protein</fullName>
    </recommendedName>
</protein>
<dbReference type="AlphaFoldDB" id="A0AAQ4EML5"/>
<gene>
    <name evidence="3" type="ORF">V5799_030706</name>
</gene>
<organism evidence="3 4">
    <name type="scientific">Amblyomma americanum</name>
    <name type="common">Lone star tick</name>
    <dbReference type="NCBI Taxonomy" id="6943"/>
    <lineage>
        <taxon>Eukaryota</taxon>
        <taxon>Metazoa</taxon>
        <taxon>Ecdysozoa</taxon>
        <taxon>Arthropoda</taxon>
        <taxon>Chelicerata</taxon>
        <taxon>Arachnida</taxon>
        <taxon>Acari</taxon>
        <taxon>Parasitiformes</taxon>
        <taxon>Ixodida</taxon>
        <taxon>Ixodoidea</taxon>
        <taxon>Ixodidae</taxon>
        <taxon>Amblyomminae</taxon>
        <taxon>Amblyomma</taxon>
    </lineage>
</organism>
<keyword evidence="2" id="KW-1133">Transmembrane helix</keyword>
<reference evidence="3 4" key="1">
    <citation type="journal article" date="2023" name="Arcadia Sci">
        <title>De novo assembly of a long-read Amblyomma americanum tick genome.</title>
        <authorList>
            <person name="Chou S."/>
            <person name="Poskanzer K.E."/>
            <person name="Rollins M."/>
            <person name="Thuy-Boun P.S."/>
        </authorList>
    </citation>
    <scope>NUCLEOTIDE SEQUENCE [LARGE SCALE GENOMIC DNA]</scope>
    <source>
        <strain evidence="3">F_SG_1</strain>
        <tissue evidence="3">Salivary glands</tissue>
    </source>
</reference>
<evidence type="ECO:0000256" key="1">
    <source>
        <dbReference type="SAM" id="MobiDB-lite"/>
    </source>
</evidence>
<evidence type="ECO:0000313" key="3">
    <source>
        <dbReference type="EMBL" id="KAK8775950.1"/>
    </source>
</evidence>